<evidence type="ECO:0000259" key="6">
    <source>
        <dbReference type="Pfam" id="PF24762"/>
    </source>
</evidence>
<proteinExistence type="predicted"/>
<keyword evidence="4" id="KW-0969">Cilium</keyword>
<dbReference type="PANTHER" id="PTHR15722">
    <property type="entry name" value="IFT140/172-RELATED"/>
    <property type="match status" value="1"/>
</dbReference>
<name>A0A8S3KIP0_9BILA</name>
<protein>
    <recommendedName>
        <fullName evidence="6">IF140/IFT172/WDR19 TPR domain-containing protein</fullName>
    </recommendedName>
</protein>
<keyword evidence="2" id="KW-0853">WD repeat</keyword>
<comment type="subcellular location">
    <subcellularLocation>
        <location evidence="1">Cell projection</location>
        <location evidence="1">Cilium</location>
    </subcellularLocation>
</comment>
<dbReference type="PANTHER" id="PTHR15722:SF7">
    <property type="entry name" value="INTRAFLAGELLAR TRANSPORT PROTEIN 140 HOMOLOG"/>
    <property type="match status" value="1"/>
</dbReference>
<gene>
    <name evidence="7" type="ORF">SMN809_LOCUS86670</name>
</gene>
<evidence type="ECO:0000313" key="7">
    <source>
        <dbReference type="EMBL" id="CAF5229750.1"/>
    </source>
</evidence>
<dbReference type="Gene3D" id="1.25.40.10">
    <property type="entry name" value="Tetratricopeptide repeat domain"/>
    <property type="match status" value="1"/>
</dbReference>
<dbReference type="InterPro" id="IPR011990">
    <property type="entry name" value="TPR-like_helical_dom_sf"/>
</dbReference>
<organism evidence="7 8">
    <name type="scientific">Rotaria magnacalcarata</name>
    <dbReference type="NCBI Taxonomy" id="392030"/>
    <lineage>
        <taxon>Eukaryota</taxon>
        <taxon>Metazoa</taxon>
        <taxon>Spiralia</taxon>
        <taxon>Gnathifera</taxon>
        <taxon>Rotifera</taxon>
        <taxon>Eurotatoria</taxon>
        <taxon>Bdelloidea</taxon>
        <taxon>Philodinida</taxon>
        <taxon>Philodinidae</taxon>
        <taxon>Rotaria</taxon>
    </lineage>
</organism>
<evidence type="ECO:0000256" key="2">
    <source>
        <dbReference type="ARBA" id="ARBA00022574"/>
    </source>
</evidence>
<accession>A0A8S3KIP0</accession>
<reference evidence="7" key="1">
    <citation type="submission" date="2021-02" db="EMBL/GenBank/DDBJ databases">
        <authorList>
            <person name="Nowell W R."/>
        </authorList>
    </citation>
    <scope>NUCLEOTIDE SEQUENCE</scope>
</reference>
<dbReference type="GO" id="GO:0030991">
    <property type="term" value="C:intraciliary transport particle A"/>
    <property type="evidence" value="ECO:0007669"/>
    <property type="project" value="TreeGrafter"/>
</dbReference>
<evidence type="ECO:0000313" key="8">
    <source>
        <dbReference type="Proteomes" id="UP000676336"/>
    </source>
</evidence>
<evidence type="ECO:0000256" key="1">
    <source>
        <dbReference type="ARBA" id="ARBA00004138"/>
    </source>
</evidence>
<sequence length="95" mass="11442">EKILLQSKQYDLLNQLYQSINEWEKAVDISTHYDRIHLRNTYYNYAKYLEQNNQLEKAIELYEKSGTQATEVRRMFLERKDVAGYKAYTAKQNDP</sequence>
<dbReference type="InterPro" id="IPR056168">
    <property type="entry name" value="TPR_IF140/IFT172/WDR19"/>
</dbReference>
<dbReference type="SUPFAM" id="SSF48452">
    <property type="entry name" value="TPR-like"/>
    <property type="match status" value="1"/>
</dbReference>
<dbReference type="GO" id="GO:0005930">
    <property type="term" value="C:axoneme"/>
    <property type="evidence" value="ECO:0007669"/>
    <property type="project" value="TreeGrafter"/>
</dbReference>
<keyword evidence="3" id="KW-0677">Repeat</keyword>
<dbReference type="GO" id="GO:0036064">
    <property type="term" value="C:ciliary basal body"/>
    <property type="evidence" value="ECO:0007669"/>
    <property type="project" value="TreeGrafter"/>
</dbReference>
<comment type="caution">
    <text evidence="7">The sequence shown here is derived from an EMBL/GenBank/DDBJ whole genome shotgun (WGS) entry which is preliminary data.</text>
</comment>
<evidence type="ECO:0000256" key="4">
    <source>
        <dbReference type="ARBA" id="ARBA00023069"/>
    </source>
</evidence>
<dbReference type="Proteomes" id="UP000676336">
    <property type="component" value="Unassembled WGS sequence"/>
</dbReference>
<evidence type="ECO:0000256" key="3">
    <source>
        <dbReference type="ARBA" id="ARBA00022737"/>
    </source>
</evidence>
<evidence type="ECO:0000256" key="5">
    <source>
        <dbReference type="ARBA" id="ARBA00023273"/>
    </source>
</evidence>
<dbReference type="Pfam" id="PF24762">
    <property type="entry name" value="TPR_IF140-IFT172"/>
    <property type="match status" value="1"/>
</dbReference>
<dbReference type="EMBL" id="CAJOBI010372233">
    <property type="protein sequence ID" value="CAF5229750.1"/>
    <property type="molecule type" value="Genomic_DNA"/>
</dbReference>
<dbReference type="AlphaFoldDB" id="A0A8S3KIP0"/>
<feature type="domain" description="IF140/IFT172/WDR19 TPR" evidence="6">
    <location>
        <begin position="1"/>
        <end position="94"/>
    </location>
</feature>
<feature type="non-terminal residue" evidence="7">
    <location>
        <position position="1"/>
    </location>
</feature>
<dbReference type="GO" id="GO:0035721">
    <property type="term" value="P:intraciliary retrograde transport"/>
    <property type="evidence" value="ECO:0007669"/>
    <property type="project" value="TreeGrafter"/>
</dbReference>
<keyword evidence="5" id="KW-0966">Cell projection</keyword>